<evidence type="ECO:0000256" key="2">
    <source>
        <dbReference type="ARBA" id="ARBA00022692"/>
    </source>
</evidence>
<feature type="compositionally biased region" description="Basic and acidic residues" evidence="5">
    <location>
        <begin position="788"/>
        <end position="808"/>
    </location>
</feature>
<evidence type="ECO:0000256" key="3">
    <source>
        <dbReference type="ARBA" id="ARBA00022989"/>
    </source>
</evidence>
<dbReference type="AlphaFoldDB" id="A0A7J6LGU5"/>
<evidence type="ECO:0000313" key="9">
    <source>
        <dbReference type="Proteomes" id="UP000570595"/>
    </source>
</evidence>
<feature type="transmembrane region" description="Helical" evidence="6">
    <location>
        <begin position="49"/>
        <end position="68"/>
    </location>
</feature>
<feature type="compositionally biased region" description="Low complexity" evidence="5">
    <location>
        <begin position="481"/>
        <end position="491"/>
    </location>
</feature>
<feature type="region of interest" description="Disordered" evidence="5">
    <location>
        <begin position="478"/>
        <end position="565"/>
    </location>
</feature>
<dbReference type="PANTHER" id="PTHR35371:SF1">
    <property type="entry name" value="BLR7753 PROTEIN"/>
    <property type="match status" value="1"/>
</dbReference>
<evidence type="ECO:0000313" key="8">
    <source>
        <dbReference type="EMBL" id="KAF4658517.1"/>
    </source>
</evidence>
<keyword evidence="4 6" id="KW-0472">Membrane</keyword>
<feature type="transmembrane region" description="Helical" evidence="6">
    <location>
        <begin position="106"/>
        <end position="125"/>
    </location>
</feature>
<evidence type="ECO:0000256" key="5">
    <source>
        <dbReference type="SAM" id="MobiDB-lite"/>
    </source>
</evidence>
<evidence type="ECO:0000256" key="6">
    <source>
        <dbReference type="SAM" id="Phobius"/>
    </source>
</evidence>
<organism evidence="8 9">
    <name type="scientific">Perkinsus olseni</name>
    <name type="common">Perkinsus atlanticus</name>
    <dbReference type="NCBI Taxonomy" id="32597"/>
    <lineage>
        <taxon>Eukaryota</taxon>
        <taxon>Sar</taxon>
        <taxon>Alveolata</taxon>
        <taxon>Perkinsozoa</taxon>
        <taxon>Perkinsea</taxon>
        <taxon>Perkinsida</taxon>
        <taxon>Perkinsidae</taxon>
        <taxon>Perkinsus</taxon>
    </lineage>
</organism>
<dbReference type="InterPro" id="IPR023352">
    <property type="entry name" value="MAPEG-like_dom_sf"/>
</dbReference>
<evidence type="ECO:0000259" key="7">
    <source>
        <dbReference type="PROSITE" id="PS00028"/>
    </source>
</evidence>
<dbReference type="Gene3D" id="1.25.40.90">
    <property type="match status" value="1"/>
</dbReference>
<dbReference type="InterPro" id="IPR008942">
    <property type="entry name" value="ENTH_VHS"/>
</dbReference>
<evidence type="ECO:0000256" key="4">
    <source>
        <dbReference type="ARBA" id="ARBA00023136"/>
    </source>
</evidence>
<feature type="region of interest" description="Disordered" evidence="5">
    <location>
        <begin position="360"/>
        <end position="389"/>
    </location>
</feature>
<proteinExistence type="predicted"/>
<dbReference type="Proteomes" id="UP000570595">
    <property type="component" value="Unassembled WGS sequence"/>
</dbReference>
<dbReference type="GO" id="GO:0016020">
    <property type="term" value="C:membrane"/>
    <property type="evidence" value="ECO:0007669"/>
    <property type="project" value="UniProtKB-SubCell"/>
</dbReference>
<keyword evidence="3 6" id="KW-1133">Transmembrane helix</keyword>
<feature type="compositionally biased region" description="Low complexity" evidence="5">
    <location>
        <begin position="778"/>
        <end position="787"/>
    </location>
</feature>
<accession>A0A7J6LGU5</accession>
<dbReference type="EMBL" id="JABAHT010000306">
    <property type="protein sequence ID" value="KAF4658517.1"/>
    <property type="molecule type" value="Genomic_DNA"/>
</dbReference>
<reference evidence="8 9" key="1">
    <citation type="submission" date="2020-04" db="EMBL/GenBank/DDBJ databases">
        <title>Perkinsus olseni comparative genomics.</title>
        <authorList>
            <person name="Bogema D.R."/>
        </authorList>
    </citation>
    <scope>NUCLEOTIDE SEQUENCE [LARGE SCALE GENOMIC DNA]</scope>
    <source>
        <strain evidence="8">ATCC PRA-179</strain>
    </source>
</reference>
<comment type="caution">
    <text evidence="8">The sequence shown here is derived from an EMBL/GenBank/DDBJ whole genome shotgun (WGS) entry which is preliminary data.</text>
</comment>
<feature type="region of interest" description="Disordered" evidence="5">
    <location>
        <begin position="771"/>
        <end position="808"/>
    </location>
</feature>
<dbReference type="SUPFAM" id="SSF161084">
    <property type="entry name" value="MAPEG domain-like"/>
    <property type="match status" value="1"/>
</dbReference>
<gene>
    <name evidence="8" type="ORF">FOZ61_005548</name>
</gene>
<dbReference type="PANTHER" id="PTHR35371">
    <property type="entry name" value="INNER MEMBRANE PROTEIN"/>
    <property type="match status" value="1"/>
</dbReference>
<sequence>MGLGVFTLFGIVYPLNFFLAVTTVKVAVSSSPIDTIRLTFPQHTYWVKDLDFAVGCIGVSLLMAYSLVSVASGIQAMSPEGYDNHYGRFQMTRAKPGLGLRMYASHYNALECFTMFSIAVIVGILRGVDGHLLANLSVVVILARKFYHIFHALDFAMLRSIAFDTAFMAILTIIMEAAVPVVFLPPMSSSSGGGTTGIAGGLKRLAEFNKALSALPSKASEEQVKELCGLAMEMPDEAYDVVLAISNDIKNVGNRAGAAQQQRIKTIISLVDGLLKAKPGGRQTKGGSSSSVDNSYRIYILKSIDDIFVAALKRADQSTHNWLNRVLEMWKDQGNALLPERILNRLTAIHANVKPQVKSILKGSGGGGSSAPHPSGSRSSSAAATTAAGKGEKPFAAEVALAERELALIGMIQSKSFKNSKDRKDAMRIHEIRQAATYLKEGKRKEASKTLSDAKKKYSHMVESLKAKQADAIRKANEAPAAAASVSSSSDDVVDTAMEEMPSHSKRARLAREERESSSSPEPPSKRKKSAAEATGSTSSEGEHHEEGREEGKIPSGVLGSPPNDLPPMEFSLEWIQHFFTMMSSKIPYHPSHDVLLPTKVKTVEQTQEQRVIVDGLSQHELLLILRFIERLETNIRVQVAETRKLAAAAAASGKKNQGLSQKALAHIQVPHKFRLLHSMGDPSTSGLLDLYFNMPVQCGTCALRFAVRQDLLDHHDAHYLKTTMLQRRVKQVEQEYRGWNEAVNDWFDNKGTPMLGRDICKSLIDSATKASADGGEDTASTAATETKSSEGVKEAEEGEENSKDVTRRGFISDAVRLEEMLRHASPYDPVKTKCLECGDELEEEWADEPVDMPVFRDTVVVPIGSSVPVHFLWPGMSSEDDVESKEKKAAEGEPQPLTVDAAMASARDDYRMHNTLYFHRDCWIGNPTLKDREYQQRLLVVEAQRPSPSSAEAEEKATMEVDGGAEVEGVPNTRIIVEEGVEGPEGVGGATEEQKALEMRRSQLVVHGRRKRF</sequence>
<comment type="subcellular location">
    <subcellularLocation>
        <location evidence="1">Membrane</location>
    </subcellularLocation>
</comment>
<dbReference type="Pfam" id="PF01124">
    <property type="entry name" value="MAPEG"/>
    <property type="match status" value="1"/>
</dbReference>
<evidence type="ECO:0000256" key="1">
    <source>
        <dbReference type="ARBA" id="ARBA00004370"/>
    </source>
</evidence>
<name>A0A7J6LGU5_PEROL</name>
<protein>
    <recommendedName>
        <fullName evidence="7">C2H2-type domain-containing protein</fullName>
    </recommendedName>
</protein>
<dbReference type="InterPro" id="IPR013087">
    <property type="entry name" value="Znf_C2H2_type"/>
</dbReference>
<feature type="compositionally biased region" description="Basic and acidic residues" evidence="5">
    <location>
        <begin position="541"/>
        <end position="553"/>
    </location>
</feature>
<feature type="domain" description="C2H2-type" evidence="7">
    <location>
        <begin position="699"/>
        <end position="719"/>
    </location>
</feature>
<dbReference type="InterPro" id="IPR001129">
    <property type="entry name" value="Membr-assoc_MAPEG"/>
</dbReference>
<dbReference type="PROSITE" id="PS00028">
    <property type="entry name" value="ZINC_FINGER_C2H2_1"/>
    <property type="match status" value="1"/>
</dbReference>
<feature type="transmembrane region" description="Helical" evidence="6">
    <location>
        <begin position="6"/>
        <end position="28"/>
    </location>
</feature>
<feature type="compositionally biased region" description="Low complexity" evidence="5">
    <location>
        <begin position="370"/>
        <end position="389"/>
    </location>
</feature>
<dbReference type="Gene3D" id="1.20.120.550">
    <property type="entry name" value="Membrane associated eicosanoid/glutathione metabolism-like domain"/>
    <property type="match status" value="1"/>
</dbReference>
<dbReference type="OrthoDB" id="439950at2759"/>
<keyword evidence="2 6" id="KW-0812">Transmembrane</keyword>
<dbReference type="SUPFAM" id="SSF48464">
    <property type="entry name" value="ENTH/VHS domain"/>
    <property type="match status" value="1"/>
</dbReference>
<feature type="transmembrane region" description="Helical" evidence="6">
    <location>
        <begin position="132"/>
        <end position="153"/>
    </location>
</feature>
<feature type="transmembrane region" description="Helical" evidence="6">
    <location>
        <begin position="165"/>
        <end position="184"/>
    </location>
</feature>